<gene>
    <name evidence="5" type="ORF">E3J62_00105</name>
</gene>
<evidence type="ECO:0000256" key="1">
    <source>
        <dbReference type="ARBA" id="ARBA00022729"/>
    </source>
</evidence>
<reference evidence="5 6" key="1">
    <citation type="submission" date="2019-03" db="EMBL/GenBank/DDBJ databases">
        <title>Metabolic potential of uncultured bacteria and archaea associated with petroleum seepage in deep-sea sediments.</title>
        <authorList>
            <person name="Dong X."/>
            <person name="Hubert C."/>
        </authorList>
    </citation>
    <scope>NUCLEOTIDE SEQUENCE [LARGE SCALE GENOMIC DNA]</scope>
    <source>
        <strain evidence="5">E44_bin18</strain>
    </source>
</reference>
<dbReference type="PANTHER" id="PTHR13412">
    <property type="entry name" value="T-CELL IMMUNOMODULATORY PROTEIN HOMOLOG"/>
    <property type="match status" value="1"/>
</dbReference>
<dbReference type="AlphaFoldDB" id="A0A523UZD4"/>
<keyword evidence="1" id="KW-0732">Signal</keyword>
<accession>A0A523UZD4</accession>
<dbReference type="Gene3D" id="2.130.10.130">
    <property type="entry name" value="Integrin alpha, N-terminal"/>
    <property type="match status" value="3"/>
</dbReference>
<evidence type="ECO:0000256" key="2">
    <source>
        <dbReference type="ARBA" id="ARBA00022737"/>
    </source>
</evidence>
<dbReference type="InterPro" id="IPR013517">
    <property type="entry name" value="FG-GAP"/>
</dbReference>
<comment type="caution">
    <text evidence="5">The sequence shown here is derived from an EMBL/GenBank/DDBJ whole genome shotgun (WGS) entry which is preliminary data.</text>
</comment>
<proteinExistence type="predicted"/>
<feature type="domain" description="FlgD/Vpr Ig-like" evidence="4">
    <location>
        <begin position="490"/>
        <end position="543"/>
    </location>
</feature>
<dbReference type="Pfam" id="PF01839">
    <property type="entry name" value="FG-GAP"/>
    <property type="match status" value="1"/>
</dbReference>
<keyword evidence="2" id="KW-0677">Repeat</keyword>
<organism evidence="5 6">
    <name type="scientific">candidate division TA06 bacterium</name>
    <dbReference type="NCBI Taxonomy" id="2250710"/>
    <lineage>
        <taxon>Bacteria</taxon>
        <taxon>Bacteria division TA06</taxon>
    </lineage>
</organism>
<name>A0A523UZD4_UNCT6</name>
<keyword evidence="3" id="KW-0325">Glycoprotein</keyword>
<dbReference type="PANTHER" id="PTHR13412:SF0">
    <property type="entry name" value="T-CELL IMMUNOMODULATORY PROTEIN"/>
    <property type="match status" value="1"/>
</dbReference>
<dbReference type="Pfam" id="PF13860">
    <property type="entry name" value="FlgD_ig"/>
    <property type="match status" value="1"/>
</dbReference>
<evidence type="ECO:0000313" key="5">
    <source>
        <dbReference type="EMBL" id="TET47878.1"/>
    </source>
</evidence>
<dbReference type="InterPro" id="IPR013519">
    <property type="entry name" value="Int_alpha_beta-p"/>
</dbReference>
<protein>
    <recommendedName>
        <fullName evidence="4">FlgD/Vpr Ig-like domain-containing protein</fullName>
    </recommendedName>
</protein>
<sequence length="563" mass="60924">MSKNPIRMTKSVFFLMPVLFVTLILIPSVCFSQILENLEIIFQRTYVNLAPPDSLWDWGISIDCAGDVNDDGYDDIIVAANRLVDTSMEPYFGKGYVFLGGSPIDTMPDLILTGSKYGSGWIRVAGIGDFNSDGYDDVIMAQGRGERAVKVFFGGDPMDTIPDVILETRPGESVATAVAGAGDINGDSIDDCIVGDYLWAGTDGRALIFFGGTPPDSQPDVVLNAHDTEGMGISVGGGGDLNGDGFDDVVVGADGNSDVVFWAGKVYGFFGGSPMDTIADVWVRGEGGSQHLGWFGVDIVKHDSAHDWLVAGSIFYPDGFGTASPGKIYVMYGDSSMDTLVDAYMLGRTDSSRLGANTSYAGDVDRSGMGDIVSGATLEYKSRGTMYLWLGGMPLDTVPDAYARGEFEGQQPAWMTSTAGDVDNDGYDEIMFSNYAAPISEHTVWVTRYKETGIVEGYRTRNSSVTAHVFQCYPNPFSRETLIYLRLSGSHRAILEIYDARGSLVRTIPLPGNAQGSSGAFTVRWDGRDDRDLPVPSGVYFVRLDLPEQDARSMQARKIVLIR</sequence>
<dbReference type="Gene3D" id="2.60.40.4070">
    <property type="match status" value="1"/>
</dbReference>
<evidence type="ECO:0000313" key="6">
    <source>
        <dbReference type="Proteomes" id="UP000315525"/>
    </source>
</evidence>
<evidence type="ECO:0000259" key="4">
    <source>
        <dbReference type="Pfam" id="PF13860"/>
    </source>
</evidence>
<dbReference type="PROSITE" id="PS51470">
    <property type="entry name" value="FG_GAP"/>
    <property type="match status" value="1"/>
</dbReference>
<dbReference type="EMBL" id="SOJN01000004">
    <property type="protein sequence ID" value="TET47878.1"/>
    <property type="molecule type" value="Genomic_DNA"/>
</dbReference>
<dbReference type="InterPro" id="IPR028994">
    <property type="entry name" value="Integrin_alpha_N"/>
</dbReference>
<dbReference type="InterPro" id="IPR025965">
    <property type="entry name" value="FlgD/Vpr_Ig-like"/>
</dbReference>
<dbReference type="Proteomes" id="UP000315525">
    <property type="component" value="Unassembled WGS sequence"/>
</dbReference>
<dbReference type="SUPFAM" id="SSF69318">
    <property type="entry name" value="Integrin alpha N-terminal domain"/>
    <property type="match status" value="2"/>
</dbReference>
<evidence type="ECO:0000256" key="3">
    <source>
        <dbReference type="ARBA" id="ARBA00023180"/>
    </source>
</evidence>
<dbReference type="InterPro" id="IPR024881">
    <property type="entry name" value="Tip"/>
</dbReference>
<dbReference type="SMART" id="SM00191">
    <property type="entry name" value="Int_alpha"/>
    <property type="match status" value="6"/>
</dbReference>